<comment type="caution">
    <text evidence="1">The sequence shown here is derived from an EMBL/GenBank/DDBJ whole genome shotgun (WGS) entry which is preliminary data.</text>
</comment>
<accession>A0AAJ1RD76</accession>
<sequence length="68" mass="7795">MKRLYCWQSISRKKNSYVLLTTIILIFLFTGLSLGLALIHANQITALQNITHCYGNKNDQLVENDENP</sequence>
<dbReference type="AlphaFoldDB" id="A0AAJ1RD76"/>
<dbReference type="EMBL" id="SDWY01000004">
    <property type="protein sequence ID" value="MDN6900840.1"/>
    <property type="molecule type" value="Genomic_DNA"/>
</dbReference>
<protein>
    <submittedName>
        <fullName evidence="1">Uncharacterized protein</fullName>
    </submittedName>
</protein>
<proteinExistence type="predicted"/>
<gene>
    <name evidence="1" type="ORF">EVC35_07565</name>
</gene>
<reference evidence="1" key="1">
    <citation type="submission" date="2019-01" db="EMBL/GenBank/DDBJ databases">
        <title>Oenococcus sicerae UCMA17102.</title>
        <authorList>
            <person name="Cousin F.J."/>
            <person name="Le Guellec R."/>
            <person name="Cretenet M."/>
        </authorList>
    </citation>
    <scope>NUCLEOTIDE SEQUENCE</scope>
    <source>
        <strain evidence="1">UCMA17102</strain>
    </source>
</reference>
<dbReference type="Proteomes" id="UP001167919">
    <property type="component" value="Unassembled WGS sequence"/>
</dbReference>
<organism evidence="1 2">
    <name type="scientific">Oenococcus sicerae</name>
    <dbReference type="NCBI Taxonomy" id="2203724"/>
    <lineage>
        <taxon>Bacteria</taxon>
        <taxon>Bacillati</taxon>
        <taxon>Bacillota</taxon>
        <taxon>Bacilli</taxon>
        <taxon>Lactobacillales</taxon>
        <taxon>Lactobacillaceae</taxon>
        <taxon>Oenococcus</taxon>
    </lineage>
</organism>
<name>A0AAJ1RD76_9LACO</name>
<evidence type="ECO:0000313" key="2">
    <source>
        <dbReference type="Proteomes" id="UP001167919"/>
    </source>
</evidence>
<evidence type="ECO:0000313" key="1">
    <source>
        <dbReference type="EMBL" id="MDN6900840.1"/>
    </source>
</evidence>